<comment type="caution">
    <text evidence="1">The sequence shown here is derived from an EMBL/GenBank/DDBJ whole genome shotgun (WGS) entry which is preliminary data.</text>
</comment>
<proteinExistence type="predicted"/>
<evidence type="ECO:0000313" key="2">
    <source>
        <dbReference type="Proteomes" id="UP001234202"/>
    </source>
</evidence>
<reference evidence="1" key="1">
    <citation type="submission" date="2023-04" db="EMBL/GenBank/DDBJ databases">
        <title>Draft Genome sequencing of Naganishia species isolated from polar environments using Oxford Nanopore Technology.</title>
        <authorList>
            <person name="Leo P."/>
            <person name="Venkateswaran K."/>
        </authorList>
    </citation>
    <scope>NUCLEOTIDE SEQUENCE</scope>
    <source>
        <strain evidence="1">DBVPG 5303</strain>
    </source>
</reference>
<dbReference type="Proteomes" id="UP001234202">
    <property type="component" value="Unassembled WGS sequence"/>
</dbReference>
<evidence type="ECO:0000313" key="1">
    <source>
        <dbReference type="EMBL" id="KAJ9122017.1"/>
    </source>
</evidence>
<dbReference type="EMBL" id="JASBWV010000016">
    <property type="protein sequence ID" value="KAJ9122017.1"/>
    <property type="molecule type" value="Genomic_DNA"/>
</dbReference>
<accession>A0ACC2XDL9</accession>
<keyword evidence="2" id="KW-1185">Reference proteome</keyword>
<gene>
    <name evidence="1" type="ORF">QFC24_004600</name>
</gene>
<protein>
    <submittedName>
        <fullName evidence="1">Uncharacterized protein</fullName>
    </submittedName>
</protein>
<sequence>MSAVAHSPAPPTRVPSRVPSPSAPSPIPSPTPSTSAAATTTTNATSNNQSTTLAALLQQPSDLSKLPLIRRKLLKEKQAIDARLNEGVSRQLADTKAGLGALVSAREAVGRVREEVKGLEVIRGVGPDAAGRDWDGSAAHRGQGQNQTEAEAEALRKIAQVAKVARSLAQTVDIVTHLRHITSSCSRIDDLLSLDLSEEYGERRNMLLIHASLRQLEQFRSEALHLHSSSASSTSAAGSAEKDKKILHQLFAPLEVLTKKFEERMLWDVAGEVVEWIRRGRSGVVVRVWKVVEVEGKEDQKVSFDASERAGRHTSGGEEVGWRKRANGRSMRV</sequence>
<organism evidence="1 2">
    <name type="scientific">Naganishia onofrii</name>
    <dbReference type="NCBI Taxonomy" id="1851511"/>
    <lineage>
        <taxon>Eukaryota</taxon>
        <taxon>Fungi</taxon>
        <taxon>Dikarya</taxon>
        <taxon>Basidiomycota</taxon>
        <taxon>Agaricomycotina</taxon>
        <taxon>Tremellomycetes</taxon>
        <taxon>Filobasidiales</taxon>
        <taxon>Filobasidiaceae</taxon>
        <taxon>Naganishia</taxon>
    </lineage>
</organism>
<name>A0ACC2XDL9_9TREE</name>